<reference evidence="3" key="2">
    <citation type="submission" date="2013-12" db="EMBL/GenBank/DDBJ databases">
        <authorList>
            <person name="Yu Y."/>
            <person name="Lee S."/>
            <person name="de Baynast K."/>
            <person name="Wissotski M."/>
            <person name="Liu L."/>
            <person name="Talag J."/>
            <person name="Goicoechea J."/>
            <person name="Angelova A."/>
            <person name="Jetty R."/>
            <person name="Kudrna D."/>
            <person name="Golser W."/>
            <person name="Rivera L."/>
            <person name="Zhang J."/>
            <person name="Wing R."/>
        </authorList>
    </citation>
    <scope>NUCLEOTIDE SEQUENCE</scope>
</reference>
<evidence type="ECO:0000256" key="1">
    <source>
        <dbReference type="SAM" id="MobiDB-lite"/>
    </source>
</evidence>
<feature type="compositionally biased region" description="Gly residues" evidence="1">
    <location>
        <begin position="94"/>
        <end position="108"/>
    </location>
</feature>
<sequence length="108" mass="10951">MAGTSEEAINGLIARFMDVPMCDNRDTAAGHLPSCNGSIDDAVGLYVAVVAATATAGISPSPALPSAPHPALRWGRSWLGENTDMIPSRLSRSSGGGAGGGTRGRTSR</sequence>
<dbReference type="Proteomes" id="UP000032180">
    <property type="component" value="Chromosome 2"/>
</dbReference>
<keyword evidence="3" id="KW-1185">Reference proteome</keyword>
<name>A0A0D9VGE1_9ORYZ</name>
<reference evidence="2 3" key="1">
    <citation type="submission" date="2012-08" db="EMBL/GenBank/DDBJ databases">
        <title>Oryza genome evolution.</title>
        <authorList>
            <person name="Wing R.A."/>
        </authorList>
    </citation>
    <scope>NUCLEOTIDE SEQUENCE</scope>
</reference>
<proteinExistence type="predicted"/>
<accession>A0A0D9VGE1</accession>
<dbReference type="HOGENOM" id="CLU_2200720_0_0_1"/>
<evidence type="ECO:0000313" key="3">
    <source>
        <dbReference type="Proteomes" id="UP000032180"/>
    </source>
</evidence>
<organism evidence="2 3">
    <name type="scientific">Leersia perrieri</name>
    <dbReference type="NCBI Taxonomy" id="77586"/>
    <lineage>
        <taxon>Eukaryota</taxon>
        <taxon>Viridiplantae</taxon>
        <taxon>Streptophyta</taxon>
        <taxon>Embryophyta</taxon>
        <taxon>Tracheophyta</taxon>
        <taxon>Spermatophyta</taxon>
        <taxon>Magnoliopsida</taxon>
        <taxon>Liliopsida</taxon>
        <taxon>Poales</taxon>
        <taxon>Poaceae</taxon>
        <taxon>BOP clade</taxon>
        <taxon>Oryzoideae</taxon>
        <taxon>Oryzeae</taxon>
        <taxon>Oryzinae</taxon>
        <taxon>Leersia</taxon>
    </lineage>
</organism>
<protein>
    <submittedName>
        <fullName evidence="2">Uncharacterized protein</fullName>
    </submittedName>
</protein>
<reference evidence="2" key="3">
    <citation type="submission" date="2015-04" db="UniProtKB">
        <authorList>
            <consortium name="EnsemblPlants"/>
        </authorList>
    </citation>
    <scope>IDENTIFICATION</scope>
</reference>
<feature type="region of interest" description="Disordered" evidence="1">
    <location>
        <begin position="83"/>
        <end position="108"/>
    </location>
</feature>
<dbReference type="AlphaFoldDB" id="A0A0D9VGE1"/>
<dbReference type="EnsemblPlants" id="LPERR02G14530.1">
    <property type="protein sequence ID" value="LPERR02G14530.1"/>
    <property type="gene ID" value="LPERR02G14530"/>
</dbReference>
<dbReference type="Gramene" id="LPERR02G14530.1">
    <property type="protein sequence ID" value="LPERR02G14530.1"/>
    <property type="gene ID" value="LPERR02G14530"/>
</dbReference>
<evidence type="ECO:0000313" key="2">
    <source>
        <dbReference type="EnsemblPlants" id="LPERR02G14530.1"/>
    </source>
</evidence>